<dbReference type="InterPro" id="IPR010683">
    <property type="entry name" value="DUF1262"/>
</dbReference>
<dbReference type="Proteomes" id="UP000886885">
    <property type="component" value="Chromosome 10A"/>
</dbReference>
<organism evidence="1 2">
    <name type="scientific">Populus tomentosa</name>
    <name type="common">Chinese white poplar</name>
    <dbReference type="NCBI Taxonomy" id="118781"/>
    <lineage>
        <taxon>Eukaryota</taxon>
        <taxon>Viridiplantae</taxon>
        <taxon>Streptophyta</taxon>
        <taxon>Embryophyta</taxon>
        <taxon>Tracheophyta</taxon>
        <taxon>Spermatophyta</taxon>
        <taxon>Magnoliopsida</taxon>
        <taxon>eudicotyledons</taxon>
        <taxon>Gunneridae</taxon>
        <taxon>Pentapetalae</taxon>
        <taxon>rosids</taxon>
        <taxon>fabids</taxon>
        <taxon>Malpighiales</taxon>
        <taxon>Salicaceae</taxon>
        <taxon>Saliceae</taxon>
        <taxon>Populus</taxon>
    </lineage>
</organism>
<accession>A0A8X8CNP7</accession>
<gene>
    <name evidence="1" type="ORF">POTOM_037090</name>
</gene>
<comment type="caution">
    <text evidence="1">The sequence shown here is derived from an EMBL/GenBank/DDBJ whole genome shotgun (WGS) entry which is preliminary data.</text>
</comment>
<proteinExistence type="predicted"/>
<name>A0A8X8CNP7_POPTO</name>
<protein>
    <submittedName>
        <fullName evidence="1">Uncharacterized protein</fullName>
    </submittedName>
</protein>
<reference evidence="1" key="1">
    <citation type="journal article" date="2020" name="bioRxiv">
        <title>Hybrid origin of Populus tomentosa Carr. identified through genome sequencing and phylogenomic analysis.</title>
        <authorList>
            <person name="An X."/>
            <person name="Gao K."/>
            <person name="Chen Z."/>
            <person name="Li J."/>
            <person name="Yang X."/>
            <person name="Yang X."/>
            <person name="Zhou J."/>
            <person name="Guo T."/>
            <person name="Zhao T."/>
            <person name="Huang S."/>
            <person name="Miao D."/>
            <person name="Khan W.U."/>
            <person name="Rao P."/>
            <person name="Ye M."/>
            <person name="Lei B."/>
            <person name="Liao W."/>
            <person name="Wang J."/>
            <person name="Ji L."/>
            <person name="Li Y."/>
            <person name="Guo B."/>
            <person name="Mustafa N.S."/>
            <person name="Li S."/>
            <person name="Yun Q."/>
            <person name="Keller S.R."/>
            <person name="Mao J."/>
            <person name="Zhang R."/>
            <person name="Strauss S.H."/>
        </authorList>
    </citation>
    <scope>NUCLEOTIDE SEQUENCE</scope>
    <source>
        <strain evidence="1">GM15</strain>
        <tissue evidence="1">Leaf</tissue>
    </source>
</reference>
<dbReference type="PANTHER" id="PTHR31050:SF13">
    <property type="entry name" value="TRANSCRIPTION FACTOR"/>
    <property type="match status" value="1"/>
</dbReference>
<evidence type="ECO:0000313" key="1">
    <source>
        <dbReference type="EMBL" id="KAG6760567.1"/>
    </source>
</evidence>
<dbReference type="PANTHER" id="PTHR31050">
    <property type="entry name" value="OS08G0413200 PROTEIN"/>
    <property type="match status" value="1"/>
</dbReference>
<evidence type="ECO:0000313" key="2">
    <source>
        <dbReference type="Proteomes" id="UP000886885"/>
    </source>
</evidence>
<keyword evidence="2" id="KW-1185">Reference proteome</keyword>
<sequence length="393" mass="44955">MYVTRRLSMYQKDRSALSLPPPDGPDTGILVIQDIENDFKHCFGFRCPIFGSCLSFDITTGLPLPQNTVLQACNMNSWIYIQPIPVINKPLSAGVYYILNSGFGCQRGLAYTSCGAKSGYKFCFSCEVIHDVGPKPLDASNKHQQFYITRGGSGFRFKSLASDGHDPKRLQSLHRMSSEIKRSNFQLDDVSGLDHSLRGCLPEFDFPLSRGSSDAVVVGKWYCPFMFIKEKNVALPNQVTRSRFYEMTLKQQWVRIFSCSNCNDNSTAGDSIAFDVDVETEVVYVFGMENCQNAKVIDRIKWFEGLDKEGEAVPSVGLDRVIIEKIIRDQESFGWVRGKDKVKGVERFEGEAKEWKEFGCYMLVERYILRRHDKTLVLTWEFRHAHRIRCKWE</sequence>
<dbReference type="EMBL" id="JAAWWB010000019">
    <property type="protein sequence ID" value="KAG6760567.1"/>
    <property type="molecule type" value="Genomic_DNA"/>
</dbReference>
<dbReference type="Pfam" id="PF06880">
    <property type="entry name" value="DUF1262"/>
    <property type="match status" value="1"/>
</dbReference>
<dbReference type="AlphaFoldDB" id="A0A8X8CNP7"/>